<dbReference type="AlphaFoldDB" id="A0A8C1JML5"/>
<organism evidence="1 2">
    <name type="scientific">Cyprinus carpio</name>
    <name type="common">Common carp</name>
    <dbReference type="NCBI Taxonomy" id="7962"/>
    <lineage>
        <taxon>Eukaryota</taxon>
        <taxon>Metazoa</taxon>
        <taxon>Chordata</taxon>
        <taxon>Craniata</taxon>
        <taxon>Vertebrata</taxon>
        <taxon>Euteleostomi</taxon>
        <taxon>Actinopterygii</taxon>
        <taxon>Neopterygii</taxon>
        <taxon>Teleostei</taxon>
        <taxon>Ostariophysi</taxon>
        <taxon>Cypriniformes</taxon>
        <taxon>Cyprinidae</taxon>
        <taxon>Cyprininae</taxon>
        <taxon>Cyprinus</taxon>
    </lineage>
</organism>
<proteinExistence type="predicted"/>
<evidence type="ECO:0000313" key="1">
    <source>
        <dbReference type="Ensembl" id="ENSCCRP00010034949.1"/>
    </source>
</evidence>
<dbReference type="Ensembl" id="ENSCCRT00010038345.1">
    <property type="protein sequence ID" value="ENSCCRP00010034949.1"/>
    <property type="gene ID" value="ENSCCRG00010014895.1"/>
</dbReference>
<evidence type="ECO:0000313" key="2">
    <source>
        <dbReference type="Proteomes" id="UP000694427"/>
    </source>
</evidence>
<keyword evidence="2" id="KW-1185">Reference proteome</keyword>
<evidence type="ECO:0008006" key="3">
    <source>
        <dbReference type="Google" id="ProtNLM"/>
    </source>
</evidence>
<reference evidence="1" key="1">
    <citation type="submission" date="2025-08" db="UniProtKB">
        <authorList>
            <consortium name="Ensembl"/>
        </authorList>
    </citation>
    <scope>IDENTIFICATION</scope>
</reference>
<protein>
    <recommendedName>
        <fullName evidence="3">HECT domain-containing protein</fullName>
    </recommendedName>
</protein>
<reference evidence="1" key="2">
    <citation type="submission" date="2025-09" db="UniProtKB">
        <authorList>
            <consortium name="Ensembl"/>
        </authorList>
    </citation>
    <scope>IDENTIFICATION</scope>
</reference>
<name>A0A8C1JML5_CYPCA</name>
<accession>A0A8C1JML5</accession>
<dbReference type="Proteomes" id="UP000694427">
    <property type="component" value="Unplaced"/>
</dbReference>
<sequence length="184" mass="21053">MSCGYLGVVSLEKKDEIIRAIILHATLKLIPMLQEIRKGLQLYGIGGLMEKHPEICQPLFVPGTETAVSIVAEFSEKGSYREQVEVAMMNHLQDLLQELDMEDGMDGLMIIKEHQESQEKTHFKITVQFNHNCEAEYNEHRICYPTVAACSNTIMLPVKHMLNYEDFKTVLMEGFFLGQEFLKV</sequence>